<evidence type="ECO:0000313" key="2">
    <source>
        <dbReference type="Proteomes" id="UP001200247"/>
    </source>
</evidence>
<name>A0ABD4SW28_9NEIS</name>
<proteinExistence type="predicted"/>
<reference evidence="1 2" key="1">
    <citation type="submission" date="2021-10" db="EMBL/GenBank/DDBJ databases">
        <title>Whole-genome sequencing analysis of Laribacter hongkongensis: virulence gene profiles, carbohydrate-active enzyme prediction, and antimicrobial resistance characterization.</title>
        <authorList>
            <person name="Yuan P."/>
            <person name="Zhan Y."/>
            <person name="Chen D."/>
        </authorList>
    </citation>
    <scope>NUCLEOTIDE SEQUENCE [LARGE SCALE GENOMIC DNA]</scope>
    <source>
        <strain evidence="1 2">W67</strain>
    </source>
</reference>
<organism evidence="1 2">
    <name type="scientific">Laribacter hongkongensis</name>
    <dbReference type="NCBI Taxonomy" id="168471"/>
    <lineage>
        <taxon>Bacteria</taxon>
        <taxon>Pseudomonadati</taxon>
        <taxon>Pseudomonadota</taxon>
        <taxon>Betaproteobacteria</taxon>
        <taxon>Neisseriales</taxon>
        <taxon>Aquaspirillaceae</taxon>
        <taxon>Laribacter</taxon>
    </lineage>
</organism>
<dbReference type="EMBL" id="JAJAXM010000051">
    <property type="protein sequence ID" value="MCG9027333.1"/>
    <property type="molecule type" value="Genomic_DNA"/>
</dbReference>
<evidence type="ECO:0000313" key="1">
    <source>
        <dbReference type="EMBL" id="MCG9027333.1"/>
    </source>
</evidence>
<accession>A0ABD4SW28</accession>
<gene>
    <name evidence="1" type="ORF">LH440_15815</name>
</gene>
<sequence>MHWSDRYLGVPYVAGAHDCAALAQQVAGEILGLSVNVPAVRRDGAFGRSAQIQAHRDELAERVAEPVDGHPVLMVCRGRLQHIGVACRLAGEWWVLHADEDFGAVIRQRLRDLPPAGIKVEGFYRWKTIT</sequence>
<dbReference type="RefSeq" id="WP_012697228.1">
    <property type="nucleotide sequence ID" value="NZ_JAJAXA010000023.1"/>
</dbReference>
<dbReference type="Proteomes" id="UP001200247">
    <property type="component" value="Unassembled WGS sequence"/>
</dbReference>
<protein>
    <submittedName>
        <fullName evidence="1">Uncharacterized protein</fullName>
    </submittedName>
</protein>
<comment type="caution">
    <text evidence="1">The sequence shown here is derived from an EMBL/GenBank/DDBJ whole genome shotgun (WGS) entry which is preliminary data.</text>
</comment>
<dbReference type="AlphaFoldDB" id="A0ABD4SW28"/>